<evidence type="ECO:0000256" key="8">
    <source>
        <dbReference type="ARBA" id="ARBA00022842"/>
    </source>
</evidence>
<dbReference type="PANTHER" id="PTHR43873">
    <property type="entry name" value="COBYRINATE A,C-DIAMIDE SYNTHASE"/>
    <property type="match status" value="1"/>
</dbReference>
<evidence type="ECO:0000313" key="13">
    <source>
        <dbReference type="Proteomes" id="UP001181355"/>
    </source>
</evidence>
<dbReference type="InterPro" id="IPR029062">
    <property type="entry name" value="Class_I_gatase-like"/>
</dbReference>
<evidence type="ECO:0000256" key="7">
    <source>
        <dbReference type="ARBA" id="ARBA00022840"/>
    </source>
</evidence>
<evidence type="ECO:0000256" key="2">
    <source>
        <dbReference type="ARBA" id="ARBA00004953"/>
    </source>
</evidence>
<feature type="domain" description="CobB/CobQ-like glutamine amidotransferase" evidence="11">
    <location>
        <begin position="255"/>
        <end position="445"/>
    </location>
</feature>
<dbReference type="Gene3D" id="3.40.50.300">
    <property type="entry name" value="P-loop containing nucleotide triphosphate hydrolases"/>
    <property type="match status" value="2"/>
</dbReference>
<dbReference type="InterPro" id="IPR004484">
    <property type="entry name" value="CbiA/CobB_synth"/>
</dbReference>
<dbReference type="PANTHER" id="PTHR43873:SF1">
    <property type="entry name" value="COBYRINATE A,C-DIAMIDE SYNTHASE"/>
    <property type="match status" value="1"/>
</dbReference>
<dbReference type="Gene3D" id="3.40.50.880">
    <property type="match status" value="1"/>
</dbReference>
<keyword evidence="5" id="KW-0436">Ligase</keyword>
<evidence type="ECO:0000256" key="1">
    <source>
        <dbReference type="ARBA" id="ARBA00001946"/>
    </source>
</evidence>
<evidence type="ECO:0000259" key="11">
    <source>
        <dbReference type="Pfam" id="PF07685"/>
    </source>
</evidence>
<name>A0ABY9RG56_9BURK</name>
<dbReference type="RefSeq" id="WP_309480784.1">
    <property type="nucleotide sequence ID" value="NZ_CP133720.1"/>
</dbReference>
<comment type="cofactor">
    <cofactor evidence="1">
        <name>Mg(2+)</name>
        <dbReference type="ChEBI" id="CHEBI:18420"/>
    </cofactor>
</comment>
<dbReference type="Pfam" id="PF07685">
    <property type="entry name" value="GATase_3"/>
    <property type="match status" value="1"/>
</dbReference>
<dbReference type="SUPFAM" id="SSF52540">
    <property type="entry name" value="P-loop containing nucleoside triphosphate hydrolases"/>
    <property type="match status" value="1"/>
</dbReference>
<evidence type="ECO:0000256" key="6">
    <source>
        <dbReference type="ARBA" id="ARBA00022741"/>
    </source>
</evidence>
<dbReference type="EMBL" id="CP133720">
    <property type="protein sequence ID" value="WMW79285.1"/>
    <property type="molecule type" value="Genomic_DNA"/>
</dbReference>
<reference evidence="12" key="1">
    <citation type="submission" date="2023-09" db="EMBL/GenBank/DDBJ databases">
        <title>Undibacterium sp. 20NA77.5 isolated from freshwater.</title>
        <authorList>
            <person name="Le V."/>
            <person name="Ko S.-R."/>
            <person name="Ahn C.-Y."/>
            <person name="Oh H.-M."/>
        </authorList>
    </citation>
    <scope>NUCLEOTIDE SEQUENCE</scope>
    <source>
        <strain evidence="12">20NA77.5</strain>
    </source>
</reference>
<evidence type="ECO:0000256" key="5">
    <source>
        <dbReference type="ARBA" id="ARBA00022598"/>
    </source>
</evidence>
<comment type="similarity">
    <text evidence="3">Belongs to the CobB/CobQ family. CobQ subfamily.</text>
</comment>
<comment type="pathway">
    <text evidence="2">Cofactor biosynthesis; adenosylcobalamin biosynthesis.</text>
</comment>
<dbReference type="InterPro" id="IPR027417">
    <property type="entry name" value="P-loop_NTPase"/>
</dbReference>
<dbReference type="SUPFAM" id="SSF52317">
    <property type="entry name" value="Class I glutamine amidotransferase-like"/>
    <property type="match status" value="1"/>
</dbReference>
<keyword evidence="6" id="KW-0547">Nucleotide-binding</keyword>
<gene>
    <name evidence="12" type="ORF">RF679_11565</name>
</gene>
<accession>A0ABY9RG56</accession>
<evidence type="ECO:0000313" key="12">
    <source>
        <dbReference type="EMBL" id="WMW79285.1"/>
    </source>
</evidence>
<dbReference type="Pfam" id="PF01656">
    <property type="entry name" value="CbiA"/>
    <property type="match status" value="1"/>
</dbReference>
<keyword evidence="7" id="KW-0067">ATP-binding</keyword>
<organism evidence="12 13">
    <name type="scientific">Undibacterium cyanobacteriorum</name>
    <dbReference type="NCBI Taxonomy" id="3073561"/>
    <lineage>
        <taxon>Bacteria</taxon>
        <taxon>Pseudomonadati</taxon>
        <taxon>Pseudomonadota</taxon>
        <taxon>Betaproteobacteria</taxon>
        <taxon>Burkholderiales</taxon>
        <taxon>Oxalobacteraceae</taxon>
        <taxon>Undibacterium</taxon>
    </lineage>
</organism>
<evidence type="ECO:0000256" key="9">
    <source>
        <dbReference type="ARBA" id="ARBA00022962"/>
    </source>
</evidence>
<dbReference type="NCBIfam" id="NF002204">
    <property type="entry name" value="PRK01077.1"/>
    <property type="match status" value="1"/>
</dbReference>
<dbReference type="InterPro" id="IPR011698">
    <property type="entry name" value="GATase_3"/>
</dbReference>
<keyword evidence="4" id="KW-0169">Cobalamin biosynthesis</keyword>
<protein>
    <submittedName>
        <fullName evidence="12">Cobyrinate a,c-diamide synthase</fullName>
    </submittedName>
</protein>
<dbReference type="Proteomes" id="UP001181355">
    <property type="component" value="Chromosome"/>
</dbReference>
<evidence type="ECO:0000256" key="4">
    <source>
        <dbReference type="ARBA" id="ARBA00022573"/>
    </source>
</evidence>
<sequence length="458" mass="49202">MVTAAPILMISAIGSGQGKTSVTAALARRLVQAGKKVRVFKTGADFIDPMMLEFAAGSSVESLDLWLTGAETCRTLLAQAAAEADLVLVEGVMGLYDGSPSSADLAKAFDIPVVLVIDASAMAQTIGAVATGLRDYGGVQLAGVIANRVAAPGHVAMLKESLRDLPLLGHLPRQTKIFPERHLGLVLPEEQADLNAVVDDLARNLVLDESWWQARMTSLPHSEMSAENRHGQCSHASSTVLAHRTESQSLAGRCIAIARDPAFAFIYPANIACLISLGAELVFFSPLCDEAVPEYADAVFLPGGYPELHAEVLSRARLWQASIRRKHSKGLPIVAECGGMMALASQLIDQDSRTWAMAGLLEGSIHVETRLQALGMQSLASSYGQLRGHSFHFSRFETRLSPSQYAVKQNASIKDTSEIQEQDRGEAVYRMHGLIASYFHAYFPSNPSATAALFLGNF</sequence>
<keyword evidence="8" id="KW-0460">Magnesium</keyword>
<feature type="domain" description="CobQ/CobB/MinD/ParA nucleotide binding" evidence="10">
    <location>
        <begin position="9"/>
        <end position="179"/>
    </location>
</feature>
<dbReference type="InterPro" id="IPR002586">
    <property type="entry name" value="CobQ/CobB/MinD/ParA_Nub-bd_dom"/>
</dbReference>
<evidence type="ECO:0000256" key="3">
    <source>
        <dbReference type="ARBA" id="ARBA00006205"/>
    </source>
</evidence>
<keyword evidence="13" id="KW-1185">Reference proteome</keyword>
<evidence type="ECO:0000259" key="10">
    <source>
        <dbReference type="Pfam" id="PF01656"/>
    </source>
</evidence>
<dbReference type="PROSITE" id="PS51274">
    <property type="entry name" value="GATASE_COBBQ"/>
    <property type="match status" value="1"/>
</dbReference>
<keyword evidence="9" id="KW-0315">Glutamine amidotransferase</keyword>
<proteinExistence type="inferred from homology"/>